<evidence type="ECO:0000313" key="6">
    <source>
        <dbReference type="Proteomes" id="UP000187406"/>
    </source>
</evidence>
<organism evidence="5 6">
    <name type="scientific">Cephalotus follicularis</name>
    <name type="common">Albany pitcher plant</name>
    <dbReference type="NCBI Taxonomy" id="3775"/>
    <lineage>
        <taxon>Eukaryota</taxon>
        <taxon>Viridiplantae</taxon>
        <taxon>Streptophyta</taxon>
        <taxon>Embryophyta</taxon>
        <taxon>Tracheophyta</taxon>
        <taxon>Spermatophyta</taxon>
        <taxon>Magnoliopsida</taxon>
        <taxon>eudicotyledons</taxon>
        <taxon>Gunneridae</taxon>
        <taxon>Pentapetalae</taxon>
        <taxon>rosids</taxon>
        <taxon>fabids</taxon>
        <taxon>Oxalidales</taxon>
        <taxon>Cephalotaceae</taxon>
        <taxon>Cephalotus</taxon>
    </lineage>
</organism>
<dbReference type="GO" id="GO:0035999">
    <property type="term" value="P:tetrahydrofolate interconversion"/>
    <property type="evidence" value="ECO:0007669"/>
    <property type="project" value="UniProtKB-UniPathway"/>
</dbReference>
<evidence type="ECO:0000256" key="1">
    <source>
        <dbReference type="ARBA" id="ARBA00001528"/>
    </source>
</evidence>
<dbReference type="OrthoDB" id="1742067at2759"/>
<feature type="domain" description="Serine hydroxymethyltransferase-like" evidence="4">
    <location>
        <begin position="1"/>
        <end position="55"/>
    </location>
</feature>
<dbReference type="InterPro" id="IPR015424">
    <property type="entry name" value="PyrdxlP-dep_Trfase"/>
</dbReference>
<dbReference type="Proteomes" id="UP000187406">
    <property type="component" value="Unassembled WGS sequence"/>
</dbReference>
<dbReference type="InterPro" id="IPR039429">
    <property type="entry name" value="SHMT-like_dom"/>
</dbReference>
<dbReference type="SUPFAM" id="SSF53383">
    <property type="entry name" value="PLP-dependent transferases"/>
    <property type="match status" value="1"/>
</dbReference>
<keyword evidence="3" id="KW-0663">Pyridoxal phosphate</keyword>
<dbReference type="InterPro" id="IPR049943">
    <property type="entry name" value="Ser_HO-MeTrfase-like"/>
</dbReference>
<dbReference type="PANTHER" id="PTHR11680:SF28">
    <property type="entry name" value="SERINE HYDROXYMETHYLTRANSFERASE, MITOCHONDRIAL"/>
    <property type="match status" value="1"/>
</dbReference>
<keyword evidence="6" id="KW-1185">Reference proteome</keyword>
<evidence type="ECO:0000256" key="2">
    <source>
        <dbReference type="ARBA" id="ARBA00001933"/>
    </source>
</evidence>
<dbReference type="GO" id="GO:0005739">
    <property type="term" value="C:mitochondrion"/>
    <property type="evidence" value="ECO:0007669"/>
    <property type="project" value="TreeGrafter"/>
</dbReference>
<evidence type="ECO:0000256" key="3">
    <source>
        <dbReference type="ARBA" id="ARBA00022898"/>
    </source>
</evidence>
<dbReference type="AlphaFoldDB" id="A0A1Q3CFZ0"/>
<accession>A0A1Q3CFZ0</accession>
<dbReference type="GO" id="GO:0030170">
    <property type="term" value="F:pyridoxal phosphate binding"/>
    <property type="evidence" value="ECO:0007669"/>
    <property type="project" value="TreeGrafter"/>
</dbReference>
<proteinExistence type="predicted"/>
<sequence>MDQEIADIVELEKARQWKGLELIPSENFTSVSVMQAIGSVMTNKYSEGYPGGGNECVLWKIFSWILRNGELEKSASLFRPKLIVAGASAYERLYDYTRICKVCDKQKAILLADIAHVSGLVASGGCLWFVKIDNVFKRALNNGLLVDPHDQTVTADALLKLVAHKNLWSECRRMA</sequence>
<dbReference type="InParanoid" id="A0A1Q3CFZ0"/>
<dbReference type="Gene3D" id="3.90.1150.10">
    <property type="entry name" value="Aspartate Aminotransferase, domain 1"/>
    <property type="match status" value="1"/>
</dbReference>
<dbReference type="EMBL" id="BDDD01001918">
    <property type="protein sequence ID" value="GAV79137.1"/>
    <property type="molecule type" value="Genomic_DNA"/>
</dbReference>
<comment type="catalytic activity">
    <reaction evidence="1">
        <text>(6R)-5,10-methylene-5,6,7,8-tetrahydrofolate + glycine + H2O = (6S)-5,6,7,8-tetrahydrofolate + L-serine</text>
        <dbReference type="Rhea" id="RHEA:15481"/>
        <dbReference type="ChEBI" id="CHEBI:15377"/>
        <dbReference type="ChEBI" id="CHEBI:15636"/>
        <dbReference type="ChEBI" id="CHEBI:33384"/>
        <dbReference type="ChEBI" id="CHEBI:57305"/>
        <dbReference type="ChEBI" id="CHEBI:57453"/>
        <dbReference type="EC" id="2.1.2.1"/>
    </reaction>
</comment>
<dbReference type="PANTHER" id="PTHR11680">
    <property type="entry name" value="SERINE HYDROXYMETHYLTRANSFERASE"/>
    <property type="match status" value="1"/>
</dbReference>
<dbReference type="Pfam" id="PF00464">
    <property type="entry name" value="SHMT"/>
    <property type="match status" value="2"/>
</dbReference>
<comment type="caution">
    <text evidence="5">The sequence shown here is derived from an EMBL/GenBank/DDBJ whole genome shotgun (WGS) entry which is preliminary data.</text>
</comment>
<feature type="domain" description="Serine hydroxymethyltransferase-like" evidence="4">
    <location>
        <begin position="70"/>
        <end position="124"/>
    </location>
</feature>
<dbReference type="InterPro" id="IPR015421">
    <property type="entry name" value="PyrdxlP-dep_Trfase_major"/>
</dbReference>
<comment type="cofactor">
    <cofactor evidence="2">
        <name>pyridoxal 5'-phosphate</name>
        <dbReference type="ChEBI" id="CHEBI:597326"/>
    </cofactor>
</comment>
<evidence type="ECO:0000313" key="5">
    <source>
        <dbReference type="EMBL" id="GAV79137.1"/>
    </source>
</evidence>
<dbReference type="UniPathway" id="UPA00193"/>
<dbReference type="InterPro" id="IPR015422">
    <property type="entry name" value="PyrdxlP-dep_Trfase_small"/>
</dbReference>
<reference evidence="6" key="1">
    <citation type="submission" date="2016-04" db="EMBL/GenBank/DDBJ databases">
        <title>Cephalotus genome sequencing.</title>
        <authorList>
            <person name="Fukushima K."/>
            <person name="Hasebe M."/>
            <person name="Fang X."/>
        </authorList>
    </citation>
    <scope>NUCLEOTIDE SEQUENCE [LARGE SCALE GENOMIC DNA]</scope>
    <source>
        <strain evidence="6">cv. St1</strain>
    </source>
</reference>
<dbReference type="GO" id="GO:0004372">
    <property type="term" value="F:glycine hydroxymethyltransferase activity"/>
    <property type="evidence" value="ECO:0007669"/>
    <property type="project" value="UniProtKB-EC"/>
</dbReference>
<dbReference type="STRING" id="3775.A0A1Q3CFZ0"/>
<evidence type="ECO:0000259" key="4">
    <source>
        <dbReference type="Pfam" id="PF00464"/>
    </source>
</evidence>
<name>A0A1Q3CFZ0_CEPFO</name>
<protein>
    <submittedName>
        <fullName evidence="5">SHMT domain-containing protein</fullName>
    </submittedName>
</protein>
<gene>
    <name evidence="5" type="ORF">CFOL_v3_22602</name>
</gene>
<dbReference type="GO" id="GO:0019264">
    <property type="term" value="P:glycine biosynthetic process from serine"/>
    <property type="evidence" value="ECO:0007669"/>
    <property type="project" value="TreeGrafter"/>
</dbReference>
<dbReference type="Gene3D" id="3.40.640.10">
    <property type="entry name" value="Type I PLP-dependent aspartate aminotransferase-like (Major domain)"/>
    <property type="match status" value="2"/>
</dbReference>